<feature type="region of interest" description="Disordered" evidence="1">
    <location>
        <begin position="1"/>
        <end position="20"/>
    </location>
</feature>
<evidence type="ECO:0000313" key="3">
    <source>
        <dbReference type="EMBL" id="KAL3272704.1"/>
    </source>
</evidence>
<keyword evidence="2" id="KW-0812">Transmembrane</keyword>
<proteinExistence type="predicted"/>
<dbReference type="EMBL" id="JABFTP020000062">
    <property type="protein sequence ID" value="KAL3272704.1"/>
    <property type="molecule type" value="Genomic_DNA"/>
</dbReference>
<name>A0ABD2N327_9CUCU</name>
<organism evidence="3 4">
    <name type="scientific">Cryptolaemus montrouzieri</name>
    <dbReference type="NCBI Taxonomy" id="559131"/>
    <lineage>
        <taxon>Eukaryota</taxon>
        <taxon>Metazoa</taxon>
        <taxon>Ecdysozoa</taxon>
        <taxon>Arthropoda</taxon>
        <taxon>Hexapoda</taxon>
        <taxon>Insecta</taxon>
        <taxon>Pterygota</taxon>
        <taxon>Neoptera</taxon>
        <taxon>Endopterygota</taxon>
        <taxon>Coleoptera</taxon>
        <taxon>Polyphaga</taxon>
        <taxon>Cucujiformia</taxon>
        <taxon>Coccinelloidea</taxon>
        <taxon>Coccinellidae</taxon>
        <taxon>Scymninae</taxon>
        <taxon>Scymnini</taxon>
        <taxon>Cryptolaemus</taxon>
    </lineage>
</organism>
<protein>
    <recommendedName>
        <fullName evidence="5">BHLH domain-containing protein</fullName>
    </recommendedName>
</protein>
<evidence type="ECO:0000256" key="2">
    <source>
        <dbReference type="SAM" id="Phobius"/>
    </source>
</evidence>
<reference evidence="3 4" key="1">
    <citation type="journal article" date="2021" name="BMC Biol.">
        <title>Horizontally acquired antibacterial genes associated with adaptive radiation of ladybird beetles.</title>
        <authorList>
            <person name="Li H.S."/>
            <person name="Tang X.F."/>
            <person name="Huang Y.H."/>
            <person name="Xu Z.Y."/>
            <person name="Chen M.L."/>
            <person name="Du X.Y."/>
            <person name="Qiu B.Y."/>
            <person name="Chen P.T."/>
            <person name="Zhang W."/>
            <person name="Slipinski A."/>
            <person name="Escalona H.E."/>
            <person name="Waterhouse R.M."/>
            <person name="Zwick A."/>
            <person name="Pang H."/>
        </authorList>
    </citation>
    <scope>NUCLEOTIDE SEQUENCE [LARGE SCALE GENOMIC DNA]</scope>
    <source>
        <strain evidence="3">SYSU2018</strain>
    </source>
</reference>
<evidence type="ECO:0008006" key="5">
    <source>
        <dbReference type="Google" id="ProtNLM"/>
    </source>
</evidence>
<evidence type="ECO:0000313" key="4">
    <source>
        <dbReference type="Proteomes" id="UP001516400"/>
    </source>
</evidence>
<accession>A0ABD2N327</accession>
<keyword evidence="2" id="KW-1133">Transmembrane helix</keyword>
<evidence type="ECO:0000256" key="1">
    <source>
        <dbReference type="SAM" id="MobiDB-lite"/>
    </source>
</evidence>
<feature type="transmembrane region" description="Helical" evidence="2">
    <location>
        <begin position="123"/>
        <end position="143"/>
    </location>
</feature>
<gene>
    <name evidence="3" type="ORF">HHI36_014168</name>
</gene>
<comment type="caution">
    <text evidence="3">The sequence shown here is derived from an EMBL/GenBank/DDBJ whole genome shotgun (WGS) entry which is preliminary data.</text>
</comment>
<sequence>MATMTIEHSENLSESNNSIAARREARRRKILENAETRLKKLTGVEQKSKVTIDDFRPIRHGDQDFNTVPTNHYTHNVQNLSETSSSRLSELLNSNSNLPSESVDIQGLHNQQQRISEHRDHKLYFLIGSAFLANVLLTFSTIFCDEVESNISFNMIFIPF</sequence>
<dbReference type="Proteomes" id="UP001516400">
    <property type="component" value="Unassembled WGS sequence"/>
</dbReference>
<keyword evidence="4" id="KW-1185">Reference proteome</keyword>
<dbReference type="AlphaFoldDB" id="A0ABD2N327"/>
<keyword evidence="2" id="KW-0472">Membrane</keyword>